<sequence length="315" mass="33071">MTGTLHHDGVAPAEPRLRPGPVVVGISTRRDTAYERSLRAAGEWAGRRNVDVKLVAGLGPAPADAEEDAVSRFALAEIDRAADHLALQLDPNQRIHTSAVHDSGVGALVAESRSAGLVVLQRRRLGPLARLREGSTSAAVAARAECPVLIVHADDPLSEASSDFGGVVVGVDDRGHAAHAIAAAFDEASFRGVSLTAVTVWAPAGPTFVPPDDQELEVGRNAAGLQLAEQLAGYRDRYPDVVVHELALAGGAEPVLADVCEGHQLLVVARHTEGHGVRRSLGGVTRRIIEEARCPVLVTPSSRPAPVARHRSGDH</sequence>
<dbReference type="Pfam" id="PF00582">
    <property type="entry name" value="Usp"/>
    <property type="match status" value="2"/>
</dbReference>
<dbReference type="Proteomes" id="UP001500051">
    <property type="component" value="Unassembled WGS sequence"/>
</dbReference>
<evidence type="ECO:0000313" key="7">
    <source>
        <dbReference type="Proteomes" id="UP001500051"/>
    </source>
</evidence>
<dbReference type="EMBL" id="BAAAYX010000013">
    <property type="protein sequence ID" value="GAA3711251.1"/>
    <property type="molecule type" value="Genomic_DNA"/>
</dbReference>
<evidence type="ECO:0000256" key="4">
    <source>
        <dbReference type="SAM" id="MobiDB-lite"/>
    </source>
</evidence>
<evidence type="ECO:0000256" key="1">
    <source>
        <dbReference type="ARBA" id="ARBA00008791"/>
    </source>
</evidence>
<proteinExistence type="inferred from homology"/>
<feature type="domain" description="UspA" evidence="5">
    <location>
        <begin position="22"/>
        <end position="152"/>
    </location>
</feature>
<dbReference type="SUPFAM" id="SSF52402">
    <property type="entry name" value="Adenine nucleotide alpha hydrolases-like"/>
    <property type="match status" value="2"/>
</dbReference>
<dbReference type="CDD" id="cd00293">
    <property type="entry name" value="USP-like"/>
    <property type="match status" value="1"/>
</dbReference>
<dbReference type="RefSeq" id="WP_344813456.1">
    <property type="nucleotide sequence ID" value="NZ_BAAAYX010000013.1"/>
</dbReference>
<keyword evidence="2" id="KW-0547">Nucleotide-binding</keyword>
<reference evidence="7" key="1">
    <citation type="journal article" date="2019" name="Int. J. Syst. Evol. Microbiol.">
        <title>The Global Catalogue of Microorganisms (GCM) 10K type strain sequencing project: providing services to taxonomists for standard genome sequencing and annotation.</title>
        <authorList>
            <consortium name="The Broad Institute Genomics Platform"/>
            <consortium name="The Broad Institute Genome Sequencing Center for Infectious Disease"/>
            <person name="Wu L."/>
            <person name="Ma J."/>
        </authorList>
    </citation>
    <scope>NUCLEOTIDE SEQUENCE [LARGE SCALE GENOMIC DNA]</scope>
    <source>
        <strain evidence="7">JCM 16548</strain>
    </source>
</reference>
<dbReference type="PANTHER" id="PTHR46268">
    <property type="entry name" value="STRESS RESPONSE PROTEIN NHAX"/>
    <property type="match status" value="1"/>
</dbReference>
<dbReference type="PANTHER" id="PTHR46268:SF27">
    <property type="entry name" value="UNIVERSAL STRESS PROTEIN RV2623"/>
    <property type="match status" value="1"/>
</dbReference>
<comment type="caution">
    <text evidence="6">The sequence shown here is derived from an EMBL/GenBank/DDBJ whole genome shotgun (WGS) entry which is preliminary data.</text>
</comment>
<dbReference type="InterPro" id="IPR006016">
    <property type="entry name" value="UspA"/>
</dbReference>
<evidence type="ECO:0000259" key="5">
    <source>
        <dbReference type="Pfam" id="PF00582"/>
    </source>
</evidence>
<evidence type="ECO:0000313" key="6">
    <source>
        <dbReference type="EMBL" id="GAA3711251.1"/>
    </source>
</evidence>
<keyword evidence="7" id="KW-1185">Reference proteome</keyword>
<evidence type="ECO:0000256" key="2">
    <source>
        <dbReference type="ARBA" id="ARBA00022741"/>
    </source>
</evidence>
<name>A0ABP7DWR9_9ACTN</name>
<keyword evidence="3" id="KW-0067">ATP-binding</keyword>
<comment type="similarity">
    <text evidence="1">Belongs to the universal stress protein A family.</text>
</comment>
<accession>A0ABP7DWR9</accession>
<dbReference type="InterPro" id="IPR006015">
    <property type="entry name" value="Universal_stress_UspA"/>
</dbReference>
<dbReference type="InterPro" id="IPR014729">
    <property type="entry name" value="Rossmann-like_a/b/a_fold"/>
</dbReference>
<protein>
    <submittedName>
        <fullName evidence="6">Universal stress protein</fullName>
    </submittedName>
</protein>
<evidence type="ECO:0000256" key="3">
    <source>
        <dbReference type="ARBA" id="ARBA00022840"/>
    </source>
</evidence>
<feature type="domain" description="UspA" evidence="5">
    <location>
        <begin position="167"/>
        <end position="300"/>
    </location>
</feature>
<gene>
    <name evidence="6" type="ORF">GCM10022204_32500</name>
</gene>
<feature type="region of interest" description="Disordered" evidence="4">
    <location>
        <begin position="1"/>
        <end position="20"/>
    </location>
</feature>
<dbReference type="PRINTS" id="PR01438">
    <property type="entry name" value="UNVRSLSTRESS"/>
</dbReference>
<dbReference type="Gene3D" id="3.40.50.620">
    <property type="entry name" value="HUPs"/>
    <property type="match status" value="2"/>
</dbReference>
<organism evidence="6 7">
    <name type="scientific">Microlunatus aurantiacus</name>
    <dbReference type="NCBI Taxonomy" id="446786"/>
    <lineage>
        <taxon>Bacteria</taxon>
        <taxon>Bacillati</taxon>
        <taxon>Actinomycetota</taxon>
        <taxon>Actinomycetes</taxon>
        <taxon>Propionibacteriales</taxon>
        <taxon>Propionibacteriaceae</taxon>
        <taxon>Microlunatus</taxon>
    </lineage>
</organism>